<dbReference type="OrthoDB" id="73875at2759"/>
<gene>
    <name evidence="3" type="primary">LOC111012960</name>
</gene>
<dbReference type="PANTHER" id="PTHR11177:SF383">
    <property type="entry name" value="GLYCOSYL HYDROLASE FAMILY PROTEIN WITH CHITINASE INSERTION DOMAIN-CONTAINING PROTEIN"/>
    <property type="match status" value="1"/>
</dbReference>
<dbReference type="KEGG" id="mcha:111012960"/>
<organism evidence="2 3">
    <name type="scientific">Momordica charantia</name>
    <name type="common">Bitter gourd</name>
    <name type="synonym">Balsam pear</name>
    <dbReference type="NCBI Taxonomy" id="3673"/>
    <lineage>
        <taxon>Eukaryota</taxon>
        <taxon>Viridiplantae</taxon>
        <taxon>Streptophyta</taxon>
        <taxon>Embryophyta</taxon>
        <taxon>Tracheophyta</taxon>
        <taxon>Spermatophyta</taxon>
        <taxon>Magnoliopsida</taxon>
        <taxon>eudicotyledons</taxon>
        <taxon>Gunneridae</taxon>
        <taxon>Pentapetalae</taxon>
        <taxon>rosids</taxon>
        <taxon>fabids</taxon>
        <taxon>Cucurbitales</taxon>
        <taxon>Cucurbitaceae</taxon>
        <taxon>Momordiceae</taxon>
        <taxon>Momordica</taxon>
    </lineage>
</organism>
<dbReference type="RefSeq" id="XP_022142965.1">
    <property type="nucleotide sequence ID" value="XM_022287273.1"/>
</dbReference>
<dbReference type="AlphaFoldDB" id="A0A6J1CME9"/>
<dbReference type="PANTHER" id="PTHR11177">
    <property type="entry name" value="CHITINASE"/>
    <property type="match status" value="1"/>
</dbReference>
<evidence type="ECO:0000313" key="2">
    <source>
        <dbReference type="Proteomes" id="UP000504603"/>
    </source>
</evidence>
<keyword evidence="2" id="KW-1185">Reference proteome</keyword>
<evidence type="ECO:0000313" key="3">
    <source>
        <dbReference type="RefSeq" id="XP_022142965.1"/>
    </source>
</evidence>
<name>A0A6J1CME9_MOMCH</name>
<dbReference type="GO" id="GO:0006032">
    <property type="term" value="P:chitin catabolic process"/>
    <property type="evidence" value="ECO:0007669"/>
    <property type="project" value="TreeGrafter"/>
</dbReference>
<dbReference type="Pfam" id="PF00704">
    <property type="entry name" value="Glyco_hydro_18"/>
    <property type="match status" value="1"/>
</dbReference>
<dbReference type="SUPFAM" id="SSF51445">
    <property type="entry name" value="(Trans)glycosidases"/>
    <property type="match status" value="1"/>
</dbReference>
<dbReference type="InterPro" id="IPR001223">
    <property type="entry name" value="Glyco_hydro18_cat"/>
</dbReference>
<dbReference type="InterPro" id="IPR017853">
    <property type="entry name" value="GH"/>
</dbReference>
<dbReference type="GO" id="GO:0005576">
    <property type="term" value="C:extracellular region"/>
    <property type="evidence" value="ECO:0007669"/>
    <property type="project" value="TreeGrafter"/>
</dbReference>
<proteinExistence type="predicted"/>
<dbReference type="Gene3D" id="3.20.20.80">
    <property type="entry name" value="Glycosidases"/>
    <property type="match status" value="2"/>
</dbReference>
<reference evidence="3" key="1">
    <citation type="submission" date="2025-08" db="UniProtKB">
        <authorList>
            <consortium name="RefSeq"/>
        </authorList>
    </citation>
    <scope>IDENTIFICATION</scope>
    <source>
        <strain evidence="3">OHB3-1</strain>
    </source>
</reference>
<dbReference type="SMART" id="SM00636">
    <property type="entry name" value="Glyco_18"/>
    <property type="match status" value="1"/>
</dbReference>
<dbReference type="GO" id="GO:0004568">
    <property type="term" value="F:chitinase activity"/>
    <property type="evidence" value="ECO:0007669"/>
    <property type="project" value="TreeGrafter"/>
</dbReference>
<accession>A0A6J1CME9</accession>
<dbReference type="GO" id="GO:0008061">
    <property type="term" value="F:chitin binding"/>
    <property type="evidence" value="ECO:0007669"/>
    <property type="project" value="InterPro"/>
</dbReference>
<dbReference type="GO" id="GO:0005975">
    <property type="term" value="P:carbohydrate metabolic process"/>
    <property type="evidence" value="ECO:0007669"/>
    <property type="project" value="InterPro"/>
</dbReference>
<sequence>MNQNDVKAGYWVHHKEGEGPKIDAKLFTHLFRGYVDFESQSYQVTFLDQDTFKKFSSTVKRSNLNLKTLLSIRVEHEKAESFATPILVPPSSISPLRQQKEALIYSGFANLRHQKHDFQYPIDAIQKSVDWVNLICYDYYTPTNCITETAPSSAFSHSATVIPCASTDIKELIGSGLAAEKIVLGIPFYGWAWRLKDPKPNRVFSATQGAAEGPDISGDGRVDYLNVKKFVDSHGCCIKNSSMNWVVEYANFDVTWIAYNGEGPIVSKIFKAKNNFSGLRG</sequence>
<feature type="domain" description="Chitinase II/V-like catalytic" evidence="1">
    <location>
        <begin position="5"/>
        <end position="253"/>
    </location>
</feature>
<protein>
    <submittedName>
        <fullName evidence="3">Uncharacterized protein LOC111012960</fullName>
    </submittedName>
</protein>
<dbReference type="Proteomes" id="UP000504603">
    <property type="component" value="Unplaced"/>
</dbReference>
<dbReference type="GeneID" id="111012960"/>
<evidence type="ECO:0000259" key="1">
    <source>
        <dbReference type="SMART" id="SM00636"/>
    </source>
</evidence>
<dbReference type="InterPro" id="IPR050314">
    <property type="entry name" value="Glycosyl_Hydrlase_18"/>
</dbReference>
<dbReference type="InterPro" id="IPR011583">
    <property type="entry name" value="Chitinase_II/V-like_cat"/>
</dbReference>